<dbReference type="PANTHER" id="PTHR46558">
    <property type="entry name" value="TRACRIPTIONAL REGULATORY PROTEIN-RELATED-RELATED"/>
    <property type="match status" value="1"/>
</dbReference>
<keyword evidence="1" id="KW-0238">DNA-binding</keyword>
<dbReference type="SUPFAM" id="SSF47413">
    <property type="entry name" value="lambda repressor-like DNA-binding domains"/>
    <property type="match status" value="1"/>
</dbReference>
<dbReference type="Proteomes" id="UP000291269">
    <property type="component" value="Unassembled WGS sequence"/>
</dbReference>
<dbReference type="PANTHER" id="PTHR46558:SF13">
    <property type="entry name" value="HTH-TYPE TRANSCRIPTIONAL REGULATOR IMMR"/>
    <property type="match status" value="1"/>
</dbReference>
<evidence type="ECO:0000313" key="3">
    <source>
        <dbReference type="EMBL" id="RXZ61725.1"/>
    </source>
</evidence>
<dbReference type="OrthoDB" id="2064916at2"/>
<dbReference type="RefSeq" id="WP_129224671.1">
    <property type="nucleotide sequence ID" value="NZ_SDOZ01000002.1"/>
</dbReference>
<dbReference type="EMBL" id="SDOZ01000002">
    <property type="protein sequence ID" value="RXZ61725.1"/>
    <property type="molecule type" value="Genomic_DNA"/>
</dbReference>
<dbReference type="GO" id="GO:0003677">
    <property type="term" value="F:DNA binding"/>
    <property type="evidence" value="ECO:0007669"/>
    <property type="project" value="UniProtKB-KW"/>
</dbReference>
<reference evidence="3 4" key="1">
    <citation type="journal article" date="2019" name="Gut">
        <title>Antibiotics-induced monodominance of a novel gut bacterial order.</title>
        <authorList>
            <person name="Hildebrand F."/>
            <person name="Moitinho-Silva L."/>
            <person name="Blasche S."/>
            <person name="Jahn M.T."/>
            <person name="Gossmann T.I."/>
            <person name="Heuerta-Cepas J."/>
            <person name="Hercog R."/>
            <person name="Luetge M."/>
            <person name="Bahram M."/>
            <person name="Pryszlak A."/>
            <person name="Alves R.J."/>
            <person name="Waszak S.M."/>
            <person name="Zhu A."/>
            <person name="Ye L."/>
            <person name="Costea P.I."/>
            <person name="Aalvink S."/>
            <person name="Belzer C."/>
            <person name="Forslund S.K."/>
            <person name="Sunagawa S."/>
            <person name="Hentschel U."/>
            <person name="Merten C."/>
            <person name="Patil K.R."/>
            <person name="Benes V."/>
            <person name="Bork P."/>
        </authorList>
    </citation>
    <scope>NUCLEOTIDE SEQUENCE [LARGE SCALE GENOMIC DNA]</scope>
    <source>
        <strain evidence="3 4">HDS1380</strain>
    </source>
</reference>
<dbReference type="InterPro" id="IPR010982">
    <property type="entry name" value="Lambda_DNA-bd_dom_sf"/>
</dbReference>
<keyword evidence="4" id="KW-1185">Reference proteome</keyword>
<evidence type="ECO:0000259" key="2">
    <source>
        <dbReference type="PROSITE" id="PS50943"/>
    </source>
</evidence>
<dbReference type="AlphaFoldDB" id="A0A4Q2KAY4"/>
<dbReference type="Gene3D" id="1.10.260.40">
    <property type="entry name" value="lambda repressor-like DNA-binding domains"/>
    <property type="match status" value="1"/>
</dbReference>
<dbReference type="PROSITE" id="PS50943">
    <property type="entry name" value="HTH_CROC1"/>
    <property type="match status" value="1"/>
</dbReference>
<dbReference type="InterPro" id="IPR001387">
    <property type="entry name" value="Cro/C1-type_HTH"/>
</dbReference>
<gene>
    <name evidence="3" type="ORF">ESZ91_04865</name>
</gene>
<dbReference type="Pfam" id="PF01381">
    <property type="entry name" value="HTH_3"/>
    <property type="match status" value="1"/>
</dbReference>
<organism evidence="3 4">
    <name type="scientific">Candidatus Borkfalkia ceftriaxoniphila</name>
    <dbReference type="NCBI Taxonomy" id="2508949"/>
    <lineage>
        <taxon>Bacteria</taxon>
        <taxon>Bacillati</taxon>
        <taxon>Bacillota</taxon>
        <taxon>Clostridia</taxon>
        <taxon>Christensenellales</taxon>
        <taxon>Christensenellaceae</taxon>
        <taxon>Candidatus Borkfalkia</taxon>
    </lineage>
</organism>
<proteinExistence type="predicted"/>
<evidence type="ECO:0000256" key="1">
    <source>
        <dbReference type="ARBA" id="ARBA00023125"/>
    </source>
</evidence>
<sequence>MEGFGKRLKELRKEKGISVIELSKKINYSKSVIFYWESDEREPSISALKALCDFFDVSADYFLGR</sequence>
<name>A0A4Q2KAY4_9FIRM</name>
<feature type="domain" description="HTH cro/C1-type" evidence="2">
    <location>
        <begin position="8"/>
        <end position="62"/>
    </location>
</feature>
<comment type="caution">
    <text evidence="3">The sequence shown here is derived from an EMBL/GenBank/DDBJ whole genome shotgun (WGS) entry which is preliminary data.</text>
</comment>
<evidence type="ECO:0000313" key="4">
    <source>
        <dbReference type="Proteomes" id="UP000291269"/>
    </source>
</evidence>
<dbReference type="CDD" id="cd00093">
    <property type="entry name" value="HTH_XRE"/>
    <property type="match status" value="1"/>
</dbReference>
<dbReference type="SMART" id="SM00530">
    <property type="entry name" value="HTH_XRE"/>
    <property type="match status" value="1"/>
</dbReference>
<accession>A0A4Q2KAY4</accession>
<protein>
    <submittedName>
        <fullName evidence="3">XRE family transcriptional regulator</fullName>
    </submittedName>
</protein>